<evidence type="ECO:0000313" key="7">
    <source>
        <dbReference type="RefSeq" id="XP_070853303.1"/>
    </source>
</evidence>
<gene>
    <name evidence="2 3 4 5 6 7" type="primary">LOC108020373</name>
</gene>
<proteinExistence type="predicted"/>
<dbReference type="RefSeq" id="XP_070853303.1">
    <property type="nucleotide sequence ID" value="XM_070997202.1"/>
</dbReference>
<sequence length="181" mass="20440">MNSSMDKAKHFFAESGILGPTNFKDSRDLIRKTSTIHIDTSLKNQIRKTSLCLRSRVVNETNTLNSFDDSILSLQNEIYNIRETLVKGETKIIILRTEIGKLKQALQAIMHVQMEARNCSEETIVNIKNPTPSLCLFCQPINISIKGSPSCSPTFTNRSKKDRPTQKVLVEGMNNIWNNGK</sequence>
<evidence type="ECO:0000313" key="2">
    <source>
        <dbReference type="RefSeq" id="XP_036678664.1"/>
    </source>
</evidence>
<organism evidence="1 3">
    <name type="scientific">Drosophila suzukii</name>
    <name type="common">Spotted-wing drosophila fruit fly</name>
    <dbReference type="NCBI Taxonomy" id="28584"/>
    <lineage>
        <taxon>Eukaryota</taxon>
        <taxon>Metazoa</taxon>
        <taxon>Ecdysozoa</taxon>
        <taxon>Arthropoda</taxon>
        <taxon>Hexapoda</taxon>
        <taxon>Insecta</taxon>
        <taxon>Pterygota</taxon>
        <taxon>Neoptera</taxon>
        <taxon>Endopterygota</taxon>
        <taxon>Diptera</taxon>
        <taxon>Brachycera</taxon>
        <taxon>Muscomorpha</taxon>
        <taxon>Ephydroidea</taxon>
        <taxon>Drosophilidae</taxon>
        <taxon>Drosophila</taxon>
        <taxon>Sophophora</taxon>
    </lineage>
</organism>
<protein>
    <submittedName>
        <fullName evidence="2 3">Uncharacterized protein LOC108020373</fullName>
    </submittedName>
</protein>
<dbReference type="RefSeq" id="XP_070853302.1">
    <property type="nucleotide sequence ID" value="XM_070997201.1"/>
</dbReference>
<evidence type="ECO:0000313" key="1">
    <source>
        <dbReference type="Proteomes" id="UP001652628"/>
    </source>
</evidence>
<dbReference type="RefSeq" id="XP_070853301.1">
    <property type="nucleotide sequence ID" value="XM_070997200.1"/>
</dbReference>
<dbReference type="GeneID" id="108020373"/>
<name>A0AB40AFP5_DROSZ</name>
<dbReference type="RefSeq" id="XP_070853300.1">
    <property type="nucleotide sequence ID" value="XM_070997199.1"/>
</dbReference>
<dbReference type="AlphaFoldDB" id="A0AB40AFP5"/>
<dbReference type="RefSeq" id="XP_036678673.1">
    <property type="nucleotide sequence ID" value="XM_036822778.2"/>
</dbReference>
<evidence type="ECO:0000313" key="3">
    <source>
        <dbReference type="RefSeq" id="XP_036678673.1"/>
    </source>
</evidence>
<evidence type="ECO:0000313" key="5">
    <source>
        <dbReference type="RefSeq" id="XP_070853301.1"/>
    </source>
</evidence>
<keyword evidence="1" id="KW-1185">Reference proteome</keyword>
<evidence type="ECO:0000313" key="6">
    <source>
        <dbReference type="RefSeq" id="XP_070853302.1"/>
    </source>
</evidence>
<dbReference type="RefSeq" id="XP_036678664.1">
    <property type="nucleotide sequence ID" value="XM_036822769.2"/>
</dbReference>
<evidence type="ECO:0000313" key="4">
    <source>
        <dbReference type="RefSeq" id="XP_070853300.1"/>
    </source>
</evidence>
<accession>A0AB40AFP5</accession>
<reference evidence="2 3" key="1">
    <citation type="submission" date="2025-04" db="UniProtKB">
        <authorList>
            <consortium name="RefSeq"/>
        </authorList>
    </citation>
    <scope>IDENTIFICATION</scope>
    <source>
        <strain evidence="2 3">WT10</strain>
        <tissue evidence="2 3">Whole body</tissue>
    </source>
</reference>
<dbReference type="Proteomes" id="UP001652628">
    <property type="component" value="Chromosome 4"/>
</dbReference>